<sequence>MVAKYVLGVVCQRALAILKFRWGLRTAFFIDEGTSAIADLNAAAATAGDLGVASRAAAAGLDAATATMRRHAPAPPTAAAAATAEAAEAAEAEPEPEPEDEEGKEDEGEEEEGDASDEWFNVPLRV</sequence>
<name>A0ABR1RM12_9PEZI</name>
<evidence type="ECO:0000313" key="2">
    <source>
        <dbReference type="EMBL" id="KAK8016004.1"/>
    </source>
</evidence>
<evidence type="ECO:0000256" key="1">
    <source>
        <dbReference type="SAM" id="MobiDB-lite"/>
    </source>
</evidence>
<dbReference type="Proteomes" id="UP001396898">
    <property type="component" value="Unassembled WGS sequence"/>
</dbReference>
<feature type="compositionally biased region" description="Acidic residues" evidence="1">
    <location>
        <begin position="88"/>
        <end position="117"/>
    </location>
</feature>
<feature type="region of interest" description="Disordered" evidence="1">
    <location>
        <begin position="65"/>
        <end position="126"/>
    </location>
</feature>
<dbReference type="EMBL" id="JAQQWI010000012">
    <property type="protein sequence ID" value="KAK8016004.1"/>
    <property type="molecule type" value="Genomic_DNA"/>
</dbReference>
<reference evidence="2 3" key="1">
    <citation type="submission" date="2023-01" db="EMBL/GenBank/DDBJ databases">
        <title>Analysis of 21 Apiospora genomes using comparative genomics revels a genus with tremendous synthesis potential of carbohydrate active enzymes and secondary metabolites.</title>
        <authorList>
            <person name="Sorensen T."/>
        </authorList>
    </citation>
    <scope>NUCLEOTIDE SEQUENCE [LARGE SCALE GENOMIC DNA]</scope>
    <source>
        <strain evidence="2 3">CBS 20057</strain>
    </source>
</reference>
<feature type="compositionally biased region" description="Low complexity" evidence="1">
    <location>
        <begin position="77"/>
        <end position="87"/>
    </location>
</feature>
<protein>
    <submittedName>
        <fullName evidence="2">Uncharacterized protein</fullName>
    </submittedName>
</protein>
<keyword evidence="3" id="KW-1185">Reference proteome</keyword>
<gene>
    <name evidence="2" type="ORF">PG991_008892</name>
</gene>
<proteinExistence type="predicted"/>
<comment type="caution">
    <text evidence="2">The sequence shown here is derived from an EMBL/GenBank/DDBJ whole genome shotgun (WGS) entry which is preliminary data.</text>
</comment>
<organism evidence="2 3">
    <name type="scientific">Apiospora marii</name>
    <dbReference type="NCBI Taxonomy" id="335849"/>
    <lineage>
        <taxon>Eukaryota</taxon>
        <taxon>Fungi</taxon>
        <taxon>Dikarya</taxon>
        <taxon>Ascomycota</taxon>
        <taxon>Pezizomycotina</taxon>
        <taxon>Sordariomycetes</taxon>
        <taxon>Xylariomycetidae</taxon>
        <taxon>Amphisphaeriales</taxon>
        <taxon>Apiosporaceae</taxon>
        <taxon>Apiospora</taxon>
    </lineage>
</organism>
<evidence type="ECO:0000313" key="3">
    <source>
        <dbReference type="Proteomes" id="UP001396898"/>
    </source>
</evidence>
<accession>A0ABR1RM12</accession>